<name>A0ABW8SE45_9CLOT</name>
<protein>
    <submittedName>
        <fullName evidence="5">MarR family transcriptional regulator</fullName>
    </submittedName>
</protein>
<gene>
    <name evidence="5" type="ORF">ACJDU8_00850</name>
</gene>
<dbReference type="InterPro" id="IPR036388">
    <property type="entry name" value="WH-like_DNA-bd_sf"/>
</dbReference>
<dbReference type="PRINTS" id="PR00598">
    <property type="entry name" value="HTHMARR"/>
</dbReference>
<dbReference type="EMBL" id="JBJHZX010000001">
    <property type="protein sequence ID" value="MFL0194144.1"/>
    <property type="molecule type" value="Genomic_DNA"/>
</dbReference>
<evidence type="ECO:0000256" key="3">
    <source>
        <dbReference type="ARBA" id="ARBA00023163"/>
    </source>
</evidence>
<dbReference type="SMART" id="SM00347">
    <property type="entry name" value="HTH_MARR"/>
    <property type="match status" value="1"/>
</dbReference>
<accession>A0ABW8SE45</accession>
<feature type="domain" description="HTH marR-type" evidence="4">
    <location>
        <begin position="11"/>
        <end position="143"/>
    </location>
</feature>
<proteinExistence type="predicted"/>
<dbReference type="InterPro" id="IPR023187">
    <property type="entry name" value="Tscrpt_reg_MarR-type_CS"/>
</dbReference>
<dbReference type="SUPFAM" id="SSF46785">
    <property type="entry name" value="Winged helix' DNA-binding domain"/>
    <property type="match status" value="1"/>
</dbReference>
<evidence type="ECO:0000256" key="2">
    <source>
        <dbReference type="ARBA" id="ARBA00023125"/>
    </source>
</evidence>
<keyword evidence="6" id="KW-1185">Reference proteome</keyword>
<keyword evidence="1" id="KW-0805">Transcription regulation</keyword>
<dbReference type="RefSeq" id="WP_406790263.1">
    <property type="nucleotide sequence ID" value="NZ_JBJHZX010000001.1"/>
</dbReference>
<organism evidence="5 6">
    <name type="scientific">Candidatus Clostridium eludens</name>
    <dbReference type="NCBI Taxonomy" id="3381663"/>
    <lineage>
        <taxon>Bacteria</taxon>
        <taxon>Bacillati</taxon>
        <taxon>Bacillota</taxon>
        <taxon>Clostridia</taxon>
        <taxon>Eubacteriales</taxon>
        <taxon>Clostridiaceae</taxon>
        <taxon>Clostridium</taxon>
    </lineage>
</organism>
<sequence length="153" mass="17880">MNYEKDKACLIEEVKKNLYDFLLLIRSITHKSKYDKKLSISQLFFLYQLREYGPYKVNKLAKELGITPSAVTNLSDKLVTNGFVHRYQPEDNRRVVMLSLTDKGSDLIKESDEMRSQFLIQSLSILNNCDLKDVIYSFSKLNHALKTYKSRND</sequence>
<comment type="caution">
    <text evidence="5">The sequence shown here is derived from an EMBL/GenBank/DDBJ whole genome shotgun (WGS) entry which is preliminary data.</text>
</comment>
<dbReference type="Proteomes" id="UP001623660">
    <property type="component" value="Unassembled WGS sequence"/>
</dbReference>
<keyword evidence="3" id="KW-0804">Transcription</keyword>
<dbReference type="PANTHER" id="PTHR42756">
    <property type="entry name" value="TRANSCRIPTIONAL REGULATOR, MARR"/>
    <property type="match status" value="1"/>
</dbReference>
<evidence type="ECO:0000259" key="4">
    <source>
        <dbReference type="PROSITE" id="PS50995"/>
    </source>
</evidence>
<evidence type="ECO:0000256" key="1">
    <source>
        <dbReference type="ARBA" id="ARBA00023015"/>
    </source>
</evidence>
<dbReference type="PROSITE" id="PS50995">
    <property type="entry name" value="HTH_MARR_2"/>
    <property type="match status" value="1"/>
</dbReference>
<dbReference type="InterPro" id="IPR000835">
    <property type="entry name" value="HTH_MarR-typ"/>
</dbReference>
<reference evidence="5 6" key="1">
    <citation type="submission" date="2024-11" db="EMBL/GenBank/DDBJ databases">
        <authorList>
            <person name="Heng Y.C."/>
            <person name="Lim A.C.H."/>
            <person name="Lee J.K.Y."/>
            <person name="Kittelmann S."/>
        </authorList>
    </citation>
    <scope>NUCLEOTIDE SEQUENCE [LARGE SCALE GENOMIC DNA]</scope>
    <source>
        <strain evidence="5 6">WILCCON 0269</strain>
    </source>
</reference>
<dbReference type="InterPro" id="IPR036390">
    <property type="entry name" value="WH_DNA-bd_sf"/>
</dbReference>
<keyword evidence="2" id="KW-0238">DNA-binding</keyword>
<dbReference type="PROSITE" id="PS01117">
    <property type="entry name" value="HTH_MARR_1"/>
    <property type="match status" value="1"/>
</dbReference>
<evidence type="ECO:0000313" key="5">
    <source>
        <dbReference type="EMBL" id="MFL0194144.1"/>
    </source>
</evidence>
<evidence type="ECO:0000313" key="6">
    <source>
        <dbReference type="Proteomes" id="UP001623660"/>
    </source>
</evidence>
<dbReference type="Gene3D" id="1.10.10.10">
    <property type="entry name" value="Winged helix-like DNA-binding domain superfamily/Winged helix DNA-binding domain"/>
    <property type="match status" value="1"/>
</dbReference>
<dbReference type="Pfam" id="PF01047">
    <property type="entry name" value="MarR"/>
    <property type="match status" value="1"/>
</dbReference>
<dbReference type="PANTHER" id="PTHR42756:SF1">
    <property type="entry name" value="TRANSCRIPTIONAL REPRESSOR OF EMRAB OPERON"/>
    <property type="match status" value="1"/>
</dbReference>